<dbReference type="InterPro" id="IPR052193">
    <property type="entry name" value="Peptidase_C59"/>
</dbReference>
<sequence length="358" mass="40554">MVEKATIQDKKRKSSRRITLGIILLCIIGVATTWSIKIWNQNSEKCIDCSNSELTLQSLVKLDTDPFYYIELWGDYGFEQYLQAGINEWVAEPERLTSQNSWACSIFATLNNNNDFLYGRNFDWKDGPKLLVFTNATNAYASYSMVDLGILGFSSEKNFLDASYDEYLQAAYCPLDGMNEYGLSIGCMTASGSENILNLNKIKLGSLEVMRLALDYATSVDETILLWRNYSVDFVGGPPLHYLIADASGNSAIIEFTDGEMQVILTENPWQTSTNFLLYESDTTDKVNCWRYSLVESVLKEKNGELSTQEAMDLLEDVAQDWSTGGTQWSNIFNMNTKEISIVIGMDYSKKWHTFTFP</sequence>
<dbReference type="EMBL" id="CP104013">
    <property type="protein sequence ID" value="UYP47526.1"/>
    <property type="molecule type" value="Genomic_DNA"/>
</dbReference>
<protein>
    <recommendedName>
        <fullName evidence="4">Choloylglycine hydrolase/NAAA C-terminal domain-containing protein</fullName>
    </recommendedName>
</protein>
<keyword evidence="3" id="KW-0472">Membrane</keyword>
<dbReference type="Pfam" id="PF02275">
    <property type="entry name" value="CBAH"/>
    <property type="match status" value="1"/>
</dbReference>
<dbReference type="PANTHER" id="PTHR35527:SF2">
    <property type="entry name" value="HYDROLASE"/>
    <property type="match status" value="1"/>
</dbReference>
<feature type="domain" description="Choloylglycine hydrolase/NAAA C-terminal" evidence="4">
    <location>
        <begin position="104"/>
        <end position="263"/>
    </location>
</feature>
<dbReference type="InterPro" id="IPR029132">
    <property type="entry name" value="CBAH/NAAA_C"/>
</dbReference>
<keyword evidence="3" id="KW-1133">Transmembrane helix</keyword>
<keyword evidence="3" id="KW-0812">Transmembrane</keyword>
<evidence type="ECO:0000313" key="5">
    <source>
        <dbReference type="EMBL" id="UYP47526.1"/>
    </source>
</evidence>
<organism evidence="5 6">
    <name type="scientific">Candidatus Lokiarchaeum ossiferum</name>
    <dbReference type="NCBI Taxonomy" id="2951803"/>
    <lineage>
        <taxon>Archaea</taxon>
        <taxon>Promethearchaeati</taxon>
        <taxon>Promethearchaeota</taxon>
        <taxon>Promethearchaeia</taxon>
        <taxon>Promethearchaeales</taxon>
        <taxon>Promethearchaeaceae</taxon>
        <taxon>Candidatus Lokiarchaeum</taxon>
    </lineage>
</organism>
<evidence type="ECO:0000256" key="3">
    <source>
        <dbReference type="SAM" id="Phobius"/>
    </source>
</evidence>
<dbReference type="SUPFAM" id="SSF56235">
    <property type="entry name" value="N-terminal nucleophile aminohydrolases (Ntn hydrolases)"/>
    <property type="match status" value="1"/>
</dbReference>
<dbReference type="PANTHER" id="PTHR35527">
    <property type="entry name" value="CHOLOYLGLYCINE HYDROLASE"/>
    <property type="match status" value="1"/>
</dbReference>
<gene>
    <name evidence="5" type="ORF">NEF87_003811</name>
</gene>
<name>A0ABY6HVW0_9ARCH</name>
<dbReference type="Proteomes" id="UP001208689">
    <property type="component" value="Chromosome"/>
</dbReference>
<evidence type="ECO:0000256" key="1">
    <source>
        <dbReference type="ARBA" id="ARBA00006625"/>
    </source>
</evidence>
<evidence type="ECO:0000259" key="4">
    <source>
        <dbReference type="Pfam" id="PF02275"/>
    </source>
</evidence>
<accession>A0ABY6HVW0</accession>
<keyword evidence="2" id="KW-0378">Hydrolase</keyword>
<feature type="transmembrane region" description="Helical" evidence="3">
    <location>
        <begin position="20"/>
        <end position="39"/>
    </location>
</feature>
<evidence type="ECO:0000313" key="6">
    <source>
        <dbReference type="Proteomes" id="UP001208689"/>
    </source>
</evidence>
<dbReference type="Gene3D" id="3.60.60.10">
    <property type="entry name" value="Penicillin V Acylase, Chain A"/>
    <property type="match status" value="1"/>
</dbReference>
<reference evidence="5" key="1">
    <citation type="submission" date="2022-09" db="EMBL/GenBank/DDBJ databases">
        <title>Actin cytoskeleton and complex cell architecture in an #Asgard archaeon.</title>
        <authorList>
            <person name="Ponce Toledo R.I."/>
            <person name="Schleper C."/>
            <person name="Rodrigues Oliveira T."/>
            <person name="Wollweber F."/>
            <person name="Xu J."/>
            <person name="Rittmann S."/>
            <person name="Klingl A."/>
            <person name="Pilhofer M."/>
        </authorList>
    </citation>
    <scope>NUCLEOTIDE SEQUENCE</scope>
    <source>
        <strain evidence="5">B-35</strain>
    </source>
</reference>
<proteinExistence type="inferred from homology"/>
<evidence type="ECO:0000256" key="2">
    <source>
        <dbReference type="ARBA" id="ARBA00022801"/>
    </source>
</evidence>
<keyword evidence="6" id="KW-1185">Reference proteome</keyword>
<dbReference type="InterPro" id="IPR029055">
    <property type="entry name" value="Ntn_hydrolases_N"/>
</dbReference>
<comment type="similarity">
    <text evidence="1">Belongs to the peptidase C59 family.</text>
</comment>